<evidence type="ECO:0000256" key="4">
    <source>
        <dbReference type="ARBA" id="ARBA00013255"/>
    </source>
</evidence>
<evidence type="ECO:0000256" key="12">
    <source>
        <dbReference type="ARBA" id="ARBA00042864"/>
    </source>
</evidence>
<name>A0A4Z0J996_9LACO</name>
<feature type="domain" description="ATP-grasp" evidence="15">
    <location>
        <begin position="109"/>
        <end position="309"/>
    </location>
</feature>
<dbReference type="InterPro" id="IPR020559">
    <property type="entry name" value="PRibGlycinamide_synth_CS"/>
</dbReference>
<dbReference type="Proteomes" id="UP000297348">
    <property type="component" value="Unassembled WGS sequence"/>
</dbReference>
<dbReference type="SMART" id="SM01209">
    <property type="entry name" value="GARS_A"/>
    <property type="match status" value="1"/>
</dbReference>
<keyword evidence="17" id="KW-1185">Reference proteome</keyword>
<evidence type="ECO:0000256" key="5">
    <source>
        <dbReference type="ARBA" id="ARBA00022598"/>
    </source>
</evidence>
<dbReference type="InterPro" id="IPR016185">
    <property type="entry name" value="PreATP-grasp_dom_sf"/>
</dbReference>
<dbReference type="Gene3D" id="3.40.50.20">
    <property type="match status" value="1"/>
</dbReference>
<dbReference type="InterPro" id="IPR000115">
    <property type="entry name" value="PRibGlycinamide_synth"/>
</dbReference>
<evidence type="ECO:0000256" key="6">
    <source>
        <dbReference type="ARBA" id="ARBA00022741"/>
    </source>
</evidence>
<evidence type="ECO:0000256" key="8">
    <source>
        <dbReference type="ARBA" id="ARBA00022840"/>
    </source>
</evidence>
<dbReference type="NCBIfam" id="TIGR00877">
    <property type="entry name" value="purD"/>
    <property type="match status" value="1"/>
</dbReference>
<dbReference type="Gene3D" id="3.30.1490.20">
    <property type="entry name" value="ATP-grasp fold, A domain"/>
    <property type="match status" value="1"/>
</dbReference>
<dbReference type="SUPFAM" id="SSF56059">
    <property type="entry name" value="Glutathione synthetase ATP-binding domain-like"/>
    <property type="match status" value="1"/>
</dbReference>
<reference evidence="16 17" key="1">
    <citation type="submission" date="2018-10" db="EMBL/GenBank/DDBJ databases">
        <title>Lactobacillus sp. R7 and Lactobacillus sp. R19 isolated from fermented mustard green product of Taiwan.</title>
        <authorList>
            <person name="Lin S.-T."/>
        </authorList>
    </citation>
    <scope>NUCLEOTIDE SEQUENCE [LARGE SCALE GENOMIC DNA]</scope>
    <source>
        <strain evidence="16 17">BCRC 81129</strain>
    </source>
</reference>
<evidence type="ECO:0000256" key="9">
    <source>
        <dbReference type="ARBA" id="ARBA00023211"/>
    </source>
</evidence>
<protein>
    <recommendedName>
        <fullName evidence="4 13">Phosphoribosylamine--glycine ligase</fullName>
        <ecNumber evidence="4 13">6.3.4.13</ecNumber>
    </recommendedName>
    <alternativeName>
        <fullName evidence="13">GARS</fullName>
    </alternativeName>
    <alternativeName>
        <fullName evidence="11 13">Glycinamide ribonucleotide synthetase</fullName>
    </alternativeName>
    <alternativeName>
        <fullName evidence="12 13">Phosphoribosylglycinamide synthetase</fullName>
    </alternativeName>
</protein>
<dbReference type="EC" id="6.3.4.13" evidence="4 13"/>
<dbReference type="InterPro" id="IPR013815">
    <property type="entry name" value="ATP_grasp_subdomain_1"/>
</dbReference>
<evidence type="ECO:0000256" key="1">
    <source>
        <dbReference type="ARBA" id="ARBA00001936"/>
    </source>
</evidence>
<sequence length="415" mass="43810">MAKVLIVGGGGREHAIGRAMLASPQVTAVYCAPGNPGMTLTGIQCVAIAEMDFVGLGDFVRQAGIDLTFVGPEAPLAAGIVDYFETEGLPIFGANQAVARLESSKVFAKDFMRRHQIPTADFTVFHDTAAALAYSQQAPLPQVIKVDGLAAGKGVTVAKTHAAAEHAITAALAVTQTILIEAFMAGFEFSQMVLVGGDRFCLLPTAQDHKRLLDDDHGPNTGGMGAYSPVPQITLAIRQQTIEQIIKPTIAGIKADGATFNGVLYVGGILTATGVQVIEYNLRLGDPETQILLPQLRGDFYQVIVDLCHHRQPTLTWQTAATYLGVVLATPGYPDHPQTGGAVPTLPTADYAGVSGTPQHLVSAGGRVMMVLAQGADLATAQRQAYAQLAQLDTGQLQFRHDIGWQGLTTAAFEQ</sequence>
<dbReference type="GO" id="GO:0006189">
    <property type="term" value="P:'de novo' IMP biosynthetic process"/>
    <property type="evidence" value="ECO:0007669"/>
    <property type="project" value="UniProtKB-UniRule"/>
</dbReference>
<evidence type="ECO:0000256" key="3">
    <source>
        <dbReference type="ARBA" id="ARBA00005174"/>
    </source>
</evidence>
<dbReference type="SUPFAM" id="SSF51246">
    <property type="entry name" value="Rudiment single hybrid motif"/>
    <property type="match status" value="1"/>
</dbReference>
<evidence type="ECO:0000313" key="16">
    <source>
        <dbReference type="EMBL" id="TGD18083.1"/>
    </source>
</evidence>
<dbReference type="HAMAP" id="MF_00138">
    <property type="entry name" value="GARS"/>
    <property type="match status" value="1"/>
</dbReference>
<evidence type="ECO:0000259" key="15">
    <source>
        <dbReference type="PROSITE" id="PS50975"/>
    </source>
</evidence>
<comment type="similarity">
    <text evidence="10 13">Belongs to the GARS family.</text>
</comment>
<dbReference type="InterPro" id="IPR020560">
    <property type="entry name" value="PRibGlycinamide_synth_C-dom"/>
</dbReference>
<comment type="caution">
    <text evidence="16">The sequence shown here is derived from an EMBL/GenBank/DDBJ whole genome shotgun (WGS) entry which is preliminary data.</text>
</comment>
<comment type="pathway">
    <text evidence="3 13">Purine metabolism; IMP biosynthesis via de novo pathway; N(1)-(5-phospho-D-ribosyl)glycinamide from 5-phospho-alpha-D-ribose 1-diphosphate: step 2/2.</text>
</comment>
<evidence type="ECO:0000256" key="7">
    <source>
        <dbReference type="ARBA" id="ARBA00022755"/>
    </source>
</evidence>
<dbReference type="GO" id="GO:0004637">
    <property type="term" value="F:phosphoribosylamine-glycine ligase activity"/>
    <property type="evidence" value="ECO:0007669"/>
    <property type="project" value="UniProtKB-UniRule"/>
</dbReference>
<evidence type="ECO:0000256" key="14">
    <source>
        <dbReference type="PROSITE-ProRule" id="PRU00409"/>
    </source>
</evidence>
<dbReference type="GO" id="GO:0009113">
    <property type="term" value="P:purine nucleobase biosynthetic process"/>
    <property type="evidence" value="ECO:0007669"/>
    <property type="project" value="InterPro"/>
</dbReference>
<dbReference type="RefSeq" id="WP_135368512.1">
    <property type="nucleotide sequence ID" value="NZ_RKLX01000017.1"/>
</dbReference>
<keyword evidence="6 14" id="KW-0547">Nucleotide-binding</keyword>
<dbReference type="InterPro" id="IPR020562">
    <property type="entry name" value="PRibGlycinamide_synth_N"/>
</dbReference>
<comment type="cofactor">
    <cofactor evidence="1">
        <name>Mn(2+)</name>
        <dbReference type="ChEBI" id="CHEBI:29035"/>
    </cofactor>
</comment>
<dbReference type="Pfam" id="PF02844">
    <property type="entry name" value="GARS_N"/>
    <property type="match status" value="1"/>
</dbReference>
<evidence type="ECO:0000256" key="2">
    <source>
        <dbReference type="ARBA" id="ARBA00001946"/>
    </source>
</evidence>
<accession>A0A4Z0J996</accession>
<keyword evidence="9" id="KW-0464">Manganese</keyword>
<keyword evidence="7 13" id="KW-0658">Purine biosynthesis</keyword>
<dbReference type="OrthoDB" id="9807240at2"/>
<dbReference type="Gene3D" id="3.30.470.20">
    <property type="entry name" value="ATP-grasp fold, B domain"/>
    <property type="match status" value="1"/>
</dbReference>
<dbReference type="PANTHER" id="PTHR43472:SF1">
    <property type="entry name" value="PHOSPHORIBOSYLAMINE--GLYCINE LIGASE, CHLOROPLASTIC"/>
    <property type="match status" value="1"/>
</dbReference>
<dbReference type="SMART" id="SM01210">
    <property type="entry name" value="GARS_C"/>
    <property type="match status" value="1"/>
</dbReference>
<dbReference type="PROSITE" id="PS00184">
    <property type="entry name" value="GARS"/>
    <property type="match status" value="1"/>
</dbReference>
<evidence type="ECO:0000256" key="10">
    <source>
        <dbReference type="ARBA" id="ARBA00038345"/>
    </source>
</evidence>
<comment type="cofactor">
    <cofactor evidence="2">
        <name>Mg(2+)</name>
        <dbReference type="ChEBI" id="CHEBI:18420"/>
    </cofactor>
</comment>
<dbReference type="InterPro" id="IPR011054">
    <property type="entry name" value="Rudment_hybrid_motif"/>
</dbReference>
<dbReference type="PROSITE" id="PS50975">
    <property type="entry name" value="ATP_GRASP"/>
    <property type="match status" value="1"/>
</dbReference>
<dbReference type="Pfam" id="PF01071">
    <property type="entry name" value="GARS_A"/>
    <property type="match status" value="1"/>
</dbReference>
<dbReference type="InterPro" id="IPR020561">
    <property type="entry name" value="PRibGlycinamid_synth_ATP-grasp"/>
</dbReference>
<dbReference type="EMBL" id="RKLX01000017">
    <property type="protein sequence ID" value="TGD18083.1"/>
    <property type="molecule type" value="Genomic_DNA"/>
</dbReference>
<evidence type="ECO:0000256" key="11">
    <source>
        <dbReference type="ARBA" id="ARBA00042242"/>
    </source>
</evidence>
<evidence type="ECO:0000256" key="13">
    <source>
        <dbReference type="HAMAP-Rule" id="MF_00138"/>
    </source>
</evidence>
<dbReference type="Pfam" id="PF02843">
    <property type="entry name" value="GARS_C"/>
    <property type="match status" value="1"/>
</dbReference>
<dbReference type="InterPro" id="IPR011761">
    <property type="entry name" value="ATP-grasp"/>
</dbReference>
<organism evidence="16 17">
    <name type="scientific">Levilactobacillus suantsaiihabitans</name>
    <dbReference type="NCBI Taxonomy" id="2487722"/>
    <lineage>
        <taxon>Bacteria</taxon>
        <taxon>Bacillati</taxon>
        <taxon>Bacillota</taxon>
        <taxon>Bacilli</taxon>
        <taxon>Lactobacillales</taxon>
        <taxon>Lactobacillaceae</taxon>
        <taxon>Levilactobacillus</taxon>
    </lineage>
</organism>
<proteinExistence type="inferred from homology"/>
<dbReference type="Gene3D" id="3.90.600.10">
    <property type="entry name" value="Phosphoribosylglycinamide synthetase, C-terminal domain"/>
    <property type="match status" value="1"/>
</dbReference>
<dbReference type="InterPro" id="IPR037123">
    <property type="entry name" value="PRibGlycinamide_synth_C_sf"/>
</dbReference>
<keyword evidence="8 14" id="KW-0067">ATP-binding</keyword>
<dbReference type="GO" id="GO:0046872">
    <property type="term" value="F:metal ion binding"/>
    <property type="evidence" value="ECO:0007669"/>
    <property type="project" value="InterPro"/>
</dbReference>
<evidence type="ECO:0000313" key="17">
    <source>
        <dbReference type="Proteomes" id="UP000297348"/>
    </source>
</evidence>
<gene>
    <name evidence="13 16" type="primary">purD</name>
    <name evidence="16" type="ORF">EGT51_09815</name>
</gene>
<dbReference type="PANTHER" id="PTHR43472">
    <property type="entry name" value="PHOSPHORIBOSYLAMINE--GLYCINE LIGASE"/>
    <property type="match status" value="1"/>
</dbReference>
<keyword evidence="5 13" id="KW-0436">Ligase</keyword>
<dbReference type="SUPFAM" id="SSF52440">
    <property type="entry name" value="PreATP-grasp domain"/>
    <property type="match status" value="1"/>
</dbReference>
<dbReference type="AlphaFoldDB" id="A0A4Z0J996"/>
<dbReference type="GO" id="GO:0005524">
    <property type="term" value="F:ATP binding"/>
    <property type="evidence" value="ECO:0007669"/>
    <property type="project" value="UniProtKB-UniRule"/>
</dbReference>
<comment type="catalytic activity">
    <reaction evidence="13">
        <text>5-phospho-beta-D-ribosylamine + glycine + ATP = N(1)-(5-phospho-beta-D-ribosyl)glycinamide + ADP + phosphate + H(+)</text>
        <dbReference type="Rhea" id="RHEA:17453"/>
        <dbReference type="ChEBI" id="CHEBI:15378"/>
        <dbReference type="ChEBI" id="CHEBI:30616"/>
        <dbReference type="ChEBI" id="CHEBI:43474"/>
        <dbReference type="ChEBI" id="CHEBI:57305"/>
        <dbReference type="ChEBI" id="CHEBI:58681"/>
        <dbReference type="ChEBI" id="CHEBI:143788"/>
        <dbReference type="ChEBI" id="CHEBI:456216"/>
        <dbReference type="EC" id="6.3.4.13"/>
    </reaction>
</comment>
<dbReference type="UniPathway" id="UPA00074">
    <property type="reaction ID" value="UER00125"/>
</dbReference>